<evidence type="ECO:0000313" key="1">
    <source>
        <dbReference type="EMBL" id="MBB6209726.1"/>
    </source>
</evidence>
<sequence>MKISVDIDCTPEEARDFLGLPDVKPMQDAMMNEIQKQMTANLQAMDPETLFKTWLPAQVQGLEQMQKFFWSQFTKGGGSKGSL</sequence>
<keyword evidence="2" id="KW-1185">Reference proteome</keyword>
<dbReference type="Proteomes" id="UP000544872">
    <property type="component" value="Unassembled WGS sequence"/>
</dbReference>
<organism evidence="1 2">
    <name type="scientific">Novispirillum itersonii</name>
    <name type="common">Aquaspirillum itersonii</name>
    <dbReference type="NCBI Taxonomy" id="189"/>
    <lineage>
        <taxon>Bacteria</taxon>
        <taxon>Pseudomonadati</taxon>
        <taxon>Pseudomonadota</taxon>
        <taxon>Alphaproteobacteria</taxon>
        <taxon>Rhodospirillales</taxon>
        <taxon>Novispirillaceae</taxon>
        <taxon>Novispirillum</taxon>
    </lineage>
</organism>
<evidence type="ECO:0008006" key="3">
    <source>
        <dbReference type="Google" id="ProtNLM"/>
    </source>
</evidence>
<evidence type="ECO:0000313" key="2">
    <source>
        <dbReference type="Proteomes" id="UP000544872"/>
    </source>
</evidence>
<protein>
    <recommendedName>
        <fullName evidence="3">Ribosomal protein S1</fullName>
    </recommendedName>
</protein>
<accession>A0A7W9ZDX3</accession>
<proteinExistence type="predicted"/>
<dbReference type="EMBL" id="JACIIX010000003">
    <property type="protein sequence ID" value="MBB6209726.1"/>
    <property type="molecule type" value="Genomic_DNA"/>
</dbReference>
<comment type="caution">
    <text evidence="1">The sequence shown here is derived from an EMBL/GenBank/DDBJ whole genome shotgun (WGS) entry which is preliminary data.</text>
</comment>
<dbReference type="AlphaFoldDB" id="A0A7W9ZDX3"/>
<dbReference type="InterPro" id="IPR045502">
    <property type="entry name" value="DUF6489"/>
</dbReference>
<gene>
    <name evidence="1" type="ORF">FHS48_001134</name>
</gene>
<name>A0A7W9ZDX3_NOVIT</name>
<dbReference type="Pfam" id="PF20099">
    <property type="entry name" value="DUF6489"/>
    <property type="match status" value="1"/>
</dbReference>
<dbReference type="RefSeq" id="WP_184262233.1">
    <property type="nucleotide sequence ID" value="NZ_JACIIX010000003.1"/>
</dbReference>
<reference evidence="1 2" key="1">
    <citation type="submission" date="2020-08" db="EMBL/GenBank/DDBJ databases">
        <title>Genomic Encyclopedia of Type Strains, Phase IV (KMG-IV): sequencing the most valuable type-strain genomes for metagenomic binning, comparative biology and taxonomic classification.</title>
        <authorList>
            <person name="Goeker M."/>
        </authorList>
    </citation>
    <scope>NUCLEOTIDE SEQUENCE [LARGE SCALE GENOMIC DNA]</scope>
    <source>
        <strain evidence="1 2">DSM 11590</strain>
    </source>
</reference>